<reference evidence="2 3" key="1">
    <citation type="journal article" date="2018" name="Mol. Biol. Evol.">
        <title>Broad Genomic Sampling Reveals a Smut Pathogenic Ancestry of the Fungal Clade Ustilaginomycotina.</title>
        <authorList>
            <person name="Kijpornyongpan T."/>
            <person name="Mondo S.J."/>
            <person name="Barry K."/>
            <person name="Sandor L."/>
            <person name="Lee J."/>
            <person name="Lipzen A."/>
            <person name="Pangilinan J."/>
            <person name="LaButti K."/>
            <person name="Hainaut M."/>
            <person name="Henrissat B."/>
            <person name="Grigoriev I.V."/>
            <person name="Spatafora J.W."/>
            <person name="Aime M.C."/>
        </authorList>
    </citation>
    <scope>NUCLEOTIDE SEQUENCE [LARGE SCALE GENOMIC DNA]</scope>
    <source>
        <strain evidence="2 3">MCA 4718</strain>
    </source>
</reference>
<dbReference type="EMBL" id="KZ819325">
    <property type="protein sequence ID" value="PWN21552.1"/>
    <property type="molecule type" value="Genomic_DNA"/>
</dbReference>
<dbReference type="GeneID" id="37014034"/>
<evidence type="ECO:0000313" key="2">
    <source>
        <dbReference type="EMBL" id="PWN21552.1"/>
    </source>
</evidence>
<sequence length="924" mass="102617">MNLPPCCSRRLLSLKGSRIPSLHRRAVITCDLAGSQPSCSRTLSSQIEAYPRKHGRPTLPRLSLDFVLPFGPSKDSRSPLDSSPRQRAHVISRLLSLLERPVSVADEVFAAYSEVLSLPRGETLLSPQEVGLVIDKLITPKRRVGIATRTAFERVTLVLEGVSRARETLLRSSSRSHEAAEWESLLRSTRLQNDMVRLIRDSHRTRGTDELHQVLDVLRKSFQWEEGSTELDQAGTDRNAHTSRRRLAARHRNTASTDRVRHNMVLELISRIAQQPTLRNVGRNSDQTLANKTITSRLVQELPLKRLVTSTLSRQETSNSLEDMSQLYYALWNDMNAFDDLSPDAFAWSTRLRLEGKIMLQELFAALSDFPKGRTVRSLDEVWDKSLAFRGWTSIQASLKEALSTGALHSSHVHQVLWLFCHARLAVKKVTAKGGDDVLSAVMTRFLGFDADAVDAVSELYETLRWNEVQLEMGKLRLSRSSDESKSIPPSPVNSMFSGGRNGVGETTKDTCSGPIATLLGIPVPDQMVTTDITFSMLIRYYAAIEGDYDKGFEVLEDFKQAGQEVVEPSSANSSSTSAPRQLPMAILDSFFRAFAVHGVASEESEEGQWDIADAPSPAASTAVPVSGWRLENLLPFLDALLHRTAPKLQARQIEQEKYERVSSMLSLGPTEEGEDEALRDLLFPTSISTSTSASSSSNRTDGSAATSYSAQIQTQAPTPRQLFTVLTALRRCTGDARPDVVLRYWRALQAKYGFPLEQGAQTQPQPQPRVQVQQGDVEVGVAGRGGVVREGGEAEVETGAGARRLAQATIRAAGEAGLTTEQVAARQQQQQQQDAEHGAQREHDRQQDRTQEGRDEGEGKGEDHRLHNRGAEEDSDLGAHRVERVNGQGWTGWRMDNRLKRLIPFLEGQEIKMRRERGEEGEE</sequence>
<feature type="region of interest" description="Disordered" evidence="1">
    <location>
        <begin position="819"/>
        <end position="882"/>
    </location>
</feature>
<evidence type="ECO:0000313" key="3">
    <source>
        <dbReference type="Proteomes" id="UP000245942"/>
    </source>
</evidence>
<feature type="compositionally biased region" description="Low complexity" evidence="1">
    <location>
        <begin position="689"/>
        <end position="698"/>
    </location>
</feature>
<feature type="compositionally biased region" description="Basic and acidic residues" evidence="1">
    <location>
        <begin position="835"/>
        <end position="882"/>
    </location>
</feature>
<name>A0A316U8R4_9BASI</name>
<organism evidence="2 3">
    <name type="scientific">Pseudomicrostroma glucosiphilum</name>
    <dbReference type="NCBI Taxonomy" id="1684307"/>
    <lineage>
        <taxon>Eukaryota</taxon>
        <taxon>Fungi</taxon>
        <taxon>Dikarya</taxon>
        <taxon>Basidiomycota</taxon>
        <taxon>Ustilaginomycotina</taxon>
        <taxon>Exobasidiomycetes</taxon>
        <taxon>Microstromatales</taxon>
        <taxon>Microstromatales incertae sedis</taxon>
        <taxon>Pseudomicrostroma</taxon>
    </lineage>
</organism>
<accession>A0A316U8R4</accession>
<dbReference type="AlphaFoldDB" id="A0A316U8R4"/>
<feature type="region of interest" description="Disordered" evidence="1">
    <location>
        <begin position="689"/>
        <end position="714"/>
    </location>
</feature>
<evidence type="ECO:0000256" key="1">
    <source>
        <dbReference type="SAM" id="MobiDB-lite"/>
    </source>
</evidence>
<feature type="region of interest" description="Disordered" evidence="1">
    <location>
        <begin position="481"/>
        <end position="508"/>
    </location>
</feature>
<dbReference type="OrthoDB" id="1908178at2759"/>
<dbReference type="RefSeq" id="XP_025348712.1">
    <property type="nucleotide sequence ID" value="XM_025492300.1"/>
</dbReference>
<keyword evidence="3" id="KW-1185">Reference proteome</keyword>
<proteinExistence type="predicted"/>
<protein>
    <submittedName>
        <fullName evidence="2">Uncharacterized protein</fullName>
    </submittedName>
</protein>
<feature type="compositionally biased region" description="Basic residues" evidence="1">
    <location>
        <begin position="241"/>
        <end position="253"/>
    </location>
</feature>
<feature type="compositionally biased region" description="Polar residues" evidence="1">
    <location>
        <begin position="699"/>
        <end position="714"/>
    </location>
</feature>
<feature type="region of interest" description="Disordered" evidence="1">
    <location>
        <begin position="228"/>
        <end position="256"/>
    </location>
</feature>
<dbReference type="Proteomes" id="UP000245942">
    <property type="component" value="Unassembled WGS sequence"/>
</dbReference>
<gene>
    <name evidence="2" type="ORF">BCV69DRAFT_282271</name>
</gene>